<dbReference type="GO" id="GO:0004106">
    <property type="term" value="F:chorismate mutase activity"/>
    <property type="evidence" value="ECO:0007669"/>
    <property type="project" value="UniProtKB-EC"/>
</dbReference>
<dbReference type="InterPro" id="IPR035959">
    <property type="entry name" value="RutC-like_sf"/>
</dbReference>
<keyword evidence="2" id="KW-0028">Amino-acid biosynthesis</keyword>
<evidence type="ECO:0000313" key="4">
    <source>
        <dbReference type="Proteomes" id="UP001310386"/>
    </source>
</evidence>
<keyword evidence="4" id="KW-1185">Reference proteome</keyword>
<organism evidence="3 4">
    <name type="scientific">Ferviditalea candida</name>
    <dbReference type="NCBI Taxonomy" id="3108399"/>
    <lineage>
        <taxon>Bacteria</taxon>
        <taxon>Bacillati</taxon>
        <taxon>Bacillota</taxon>
        <taxon>Bacilli</taxon>
        <taxon>Bacillales</taxon>
        <taxon>Paenibacillaceae</taxon>
        <taxon>Ferviditalea</taxon>
    </lineage>
</organism>
<dbReference type="PROSITE" id="PS51167">
    <property type="entry name" value="CHORISMATE_MUT_1"/>
    <property type="match status" value="1"/>
</dbReference>
<evidence type="ECO:0000313" key="3">
    <source>
        <dbReference type="EMBL" id="MEB3103818.1"/>
    </source>
</evidence>
<dbReference type="NCBIfam" id="TIGR01796">
    <property type="entry name" value="CM_mono_aroH"/>
    <property type="match status" value="1"/>
</dbReference>
<comment type="caution">
    <text evidence="3">The sequence shown here is derived from an EMBL/GenBank/DDBJ whole genome shotgun (WGS) entry which is preliminary data.</text>
</comment>
<sequence>MFLRGIRGATTVTKDEEPEILQATAEMLNEIIQVNGIQPDMIGSVFITVTQDLKSTFPARAIRQLPGWELVPLMCSVEIPVENSLSRCIRLMVMVNTEKNQDEMIHVYLNEAKSLRPDLAAGPKC</sequence>
<dbReference type="Pfam" id="PF07736">
    <property type="entry name" value="CM_1"/>
    <property type="match status" value="1"/>
</dbReference>
<dbReference type="SUPFAM" id="SSF55298">
    <property type="entry name" value="YjgF-like"/>
    <property type="match status" value="1"/>
</dbReference>
<evidence type="ECO:0000256" key="1">
    <source>
        <dbReference type="NCBIfam" id="TIGR01796"/>
    </source>
</evidence>
<keyword evidence="2" id="KW-0057">Aromatic amino acid biosynthesis</keyword>
<evidence type="ECO:0000256" key="2">
    <source>
        <dbReference type="PROSITE-ProRule" id="PRU00514"/>
    </source>
</evidence>
<gene>
    <name evidence="3" type="primary">aroH</name>
    <name evidence="3" type="ORF">VF724_19560</name>
</gene>
<dbReference type="Gene3D" id="3.30.1330.40">
    <property type="entry name" value="RutC-like"/>
    <property type="match status" value="1"/>
</dbReference>
<reference evidence="3" key="1">
    <citation type="submission" date="2023-12" db="EMBL/GenBank/DDBJ databases">
        <title>Fervidustalea candida gen. nov., sp. nov., a novel member of the family Paenibacillaceae isolated from a geothermal area.</title>
        <authorList>
            <person name="Li W.-J."/>
            <person name="Jiao J.-Y."/>
            <person name="Chen Y."/>
        </authorList>
    </citation>
    <scope>NUCLEOTIDE SEQUENCE</scope>
    <source>
        <strain evidence="3">SYSU GA230002</strain>
    </source>
</reference>
<proteinExistence type="predicted"/>
<dbReference type="EMBL" id="JAYJLD010000052">
    <property type="protein sequence ID" value="MEB3103818.1"/>
    <property type="molecule type" value="Genomic_DNA"/>
</dbReference>
<accession>A0ABU5ZNS1</accession>
<protein>
    <recommendedName>
        <fullName evidence="1 2">chorismate mutase</fullName>
        <ecNumber evidence="1 2">5.4.99.5</ecNumber>
    </recommendedName>
</protein>
<keyword evidence="2 3" id="KW-0413">Isomerase</keyword>
<dbReference type="PANTHER" id="PTHR21164">
    <property type="entry name" value="CHORISMATE MUTASE"/>
    <property type="match status" value="1"/>
</dbReference>
<comment type="catalytic activity">
    <reaction evidence="2">
        <text>chorismate = prephenate</text>
        <dbReference type="Rhea" id="RHEA:13897"/>
        <dbReference type="ChEBI" id="CHEBI:29748"/>
        <dbReference type="ChEBI" id="CHEBI:29934"/>
        <dbReference type="EC" id="5.4.99.5"/>
    </reaction>
</comment>
<dbReference type="RefSeq" id="WP_371755946.1">
    <property type="nucleotide sequence ID" value="NZ_JAYJLD010000052.1"/>
</dbReference>
<dbReference type="Proteomes" id="UP001310386">
    <property type="component" value="Unassembled WGS sequence"/>
</dbReference>
<dbReference type="InterPro" id="IPR008243">
    <property type="entry name" value="Chorismate_mutase_AroH"/>
</dbReference>
<dbReference type="EC" id="5.4.99.5" evidence="1 2"/>
<name>A0ABU5ZNS1_9BACL</name>
<dbReference type="CDD" id="cd02185">
    <property type="entry name" value="AroH"/>
    <property type="match status" value="1"/>
</dbReference>
<dbReference type="PANTHER" id="PTHR21164:SF0">
    <property type="entry name" value="CHORISMATE MUTASE AROH"/>
    <property type="match status" value="1"/>
</dbReference>
<dbReference type="PIRSF" id="PIRSF005965">
    <property type="entry name" value="Chor_mut_AroH"/>
    <property type="match status" value="1"/>
</dbReference>